<proteinExistence type="predicted"/>
<keyword evidence="3" id="KW-1185">Reference proteome</keyword>
<feature type="transmembrane region" description="Helical" evidence="1">
    <location>
        <begin position="58"/>
        <end position="79"/>
    </location>
</feature>
<dbReference type="PANTHER" id="PTHR34189:SF18">
    <property type="entry name" value="SERINE_THREONINE-KINASE RLCKVII PROTEIN"/>
    <property type="match status" value="1"/>
</dbReference>
<dbReference type="PANTHER" id="PTHR34189">
    <property type="entry name" value="TRANSMEMBRANE PROTEIN"/>
    <property type="match status" value="1"/>
</dbReference>
<evidence type="ECO:0000256" key="1">
    <source>
        <dbReference type="SAM" id="Phobius"/>
    </source>
</evidence>
<organism evidence="2 3">
    <name type="scientific">Ficus carica</name>
    <name type="common">Common fig</name>
    <dbReference type="NCBI Taxonomy" id="3494"/>
    <lineage>
        <taxon>Eukaryota</taxon>
        <taxon>Viridiplantae</taxon>
        <taxon>Streptophyta</taxon>
        <taxon>Embryophyta</taxon>
        <taxon>Tracheophyta</taxon>
        <taxon>Spermatophyta</taxon>
        <taxon>Magnoliopsida</taxon>
        <taxon>eudicotyledons</taxon>
        <taxon>Gunneridae</taxon>
        <taxon>Pentapetalae</taxon>
        <taxon>rosids</taxon>
        <taxon>fabids</taxon>
        <taxon>Rosales</taxon>
        <taxon>Moraceae</taxon>
        <taxon>Ficeae</taxon>
        <taxon>Ficus</taxon>
    </lineage>
</organism>
<name>A0AA87YW92_FICCA</name>
<comment type="caution">
    <text evidence="2">The sequence shown here is derived from an EMBL/GenBank/DDBJ whole genome shotgun (WGS) entry which is preliminary data.</text>
</comment>
<dbReference type="EMBL" id="BTGU01000001">
    <property type="protein sequence ID" value="GMN24483.1"/>
    <property type="molecule type" value="Genomic_DNA"/>
</dbReference>
<sequence length="152" mass="17112">MSFRFWWPLASEEVMTSPPEHQRMEPCDGLPKYYSRSSVGKKEIGLSRSRLAGKSVHAVPLVVLLCLFILWWFCFPVSLEMKQSRIAAMYQTDDSSFNNCAHLEIAVLAEATISPVPTIAPQNFIGQNVTHQQNPRLEVAKNHHHSSVAPPP</sequence>
<keyword evidence="1" id="KW-1133">Transmembrane helix</keyword>
<reference evidence="2" key="1">
    <citation type="submission" date="2023-07" db="EMBL/GenBank/DDBJ databases">
        <title>draft genome sequence of fig (Ficus carica).</title>
        <authorList>
            <person name="Takahashi T."/>
            <person name="Nishimura K."/>
        </authorList>
    </citation>
    <scope>NUCLEOTIDE SEQUENCE</scope>
</reference>
<protein>
    <submittedName>
        <fullName evidence="2">Uncharacterized protein</fullName>
    </submittedName>
</protein>
<accession>A0AA87YW92</accession>
<keyword evidence="1" id="KW-0812">Transmembrane</keyword>
<dbReference type="Proteomes" id="UP001187192">
    <property type="component" value="Unassembled WGS sequence"/>
</dbReference>
<evidence type="ECO:0000313" key="3">
    <source>
        <dbReference type="Proteomes" id="UP001187192"/>
    </source>
</evidence>
<keyword evidence="1" id="KW-0472">Membrane</keyword>
<dbReference type="AlphaFoldDB" id="A0AA87YW92"/>
<gene>
    <name evidence="2" type="ORF">TIFTF001_000584</name>
</gene>
<evidence type="ECO:0000313" key="2">
    <source>
        <dbReference type="EMBL" id="GMN24483.1"/>
    </source>
</evidence>